<dbReference type="AlphaFoldDB" id="A0A9P5WY06"/>
<feature type="domain" description="NACHT" evidence="2">
    <location>
        <begin position="50"/>
        <end position="203"/>
    </location>
</feature>
<evidence type="ECO:0000259" key="2">
    <source>
        <dbReference type="PROSITE" id="PS50837"/>
    </source>
</evidence>
<evidence type="ECO:0000256" key="1">
    <source>
        <dbReference type="ARBA" id="ARBA00022737"/>
    </source>
</evidence>
<evidence type="ECO:0000313" key="3">
    <source>
        <dbReference type="EMBL" id="KAF9440953.1"/>
    </source>
</evidence>
<reference evidence="3" key="1">
    <citation type="submission" date="2020-11" db="EMBL/GenBank/DDBJ databases">
        <authorList>
            <consortium name="DOE Joint Genome Institute"/>
            <person name="Ahrendt S."/>
            <person name="Riley R."/>
            <person name="Andreopoulos W."/>
            <person name="Labutti K."/>
            <person name="Pangilinan J."/>
            <person name="Ruiz-Duenas F.J."/>
            <person name="Barrasa J.M."/>
            <person name="Sanchez-Garcia M."/>
            <person name="Camarero S."/>
            <person name="Miyauchi S."/>
            <person name="Serrano A."/>
            <person name="Linde D."/>
            <person name="Babiker R."/>
            <person name="Drula E."/>
            <person name="Ayuso-Fernandez I."/>
            <person name="Pacheco R."/>
            <person name="Padilla G."/>
            <person name="Ferreira P."/>
            <person name="Barriuso J."/>
            <person name="Kellner H."/>
            <person name="Castanera R."/>
            <person name="Alfaro M."/>
            <person name="Ramirez L."/>
            <person name="Pisabarro A.G."/>
            <person name="Kuo A."/>
            <person name="Tritt A."/>
            <person name="Lipzen A."/>
            <person name="He G."/>
            <person name="Yan M."/>
            <person name="Ng V."/>
            <person name="Cullen D."/>
            <person name="Martin F."/>
            <person name="Rosso M.-N."/>
            <person name="Henrissat B."/>
            <person name="Hibbett D."/>
            <person name="Martinez A.T."/>
            <person name="Grigoriev I.V."/>
        </authorList>
    </citation>
    <scope>NUCLEOTIDE SEQUENCE</scope>
    <source>
        <strain evidence="3">MF-IS2</strain>
    </source>
</reference>
<comment type="caution">
    <text evidence="3">The sequence shown here is derived from an EMBL/GenBank/DDBJ whole genome shotgun (WGS) entry which is preliminary data.</text>
</comment>
<dbReference type="Proteomes" id="UP000807342">
    <property type="component" value="Unassembled WGS sequence"/>
</dbReference>
<dbReference type="InterPro" id="IPR007111">
    <property type="entry name" value="NACHT_NTPase"/>
</dbReference>
<dbReference type="Gene3D" id="3.40.50.300">
    <property type="entry name" value="P-loop containing nucleotide triphosphate hydrolases"/>
    <property type="match status" value="1"/>
</dbReference>
<accession>A0A9P5WY06</accession>
<sequence>VLEKMRSYVMRGVEFDSSDRDFAPHCHPGTRTCFLEELQLRIRDTSLGSRIIWLRGAAGIGKSAIMQTLAETLAEIKSPAPVIFTTLFFSRPNKQNDPKKALTTLAYGLAVLDSQYRSYVGENFATNPGFLDKSPEKQFKQLFLDPFTGGHVRIGPQRWVVILDGLDECDGEEEQCRIVGLIRGSILCHANSTPFIWIIASRPEVHLKASFAQVEEEVRGFHKLDIPMDSEESLRSVEVYLRTEFAKIRRKYSDLVPPVWPSENDFLTLTTASKGLFIFASTLTGYTTEHDPVVRLRELVPLLVRHRATVAGLRENPFAPLDLLYTTILSGIPDDVLPTTKLILAHYLLRSTSEDPSVSLYQGLNLHQVGCLLGLQQHSVYAALRRLHSVIRLPSPEEAMHKNVAFLHASFSDFLRDQGRSGPYYIDLSQELANIWRSYQRFFGPPIPREFKLIIMT</sequence>
<proteinExistence type="predicted"/>
<dbReference type="PROSITE" id="PS50837">
    <property type="entry name" value="NACHT"/>
    <property type="match status" value="1"/>
</dbReference>
<dbReference type="PANTHER" id="PTHR10039">
    <property type="entry name" value="AMELOGENIN"/>
    <property type="match status" value="1"/>
</dbReference>
<dbReference type="InterPro" id="IPR056884">
    <property type="entry name" value="NPHP3-like_N"/>
</dbReference>
<evidence type="ECO:0000313" key="4">
    <source>
        <dbReference type="Proteomes" id="UP000807342"/>
    </source>
</evidence>
<organism evidence="3 4">
    <name type="scientific">Macrolepiota fuliginosa MF-IS2</name>
    <dbReference type="NCBI Taxonomy" id="1400762"/>
    <lineage>
        <taxon>Eukaryota</taxon>
        <taxon>Fungi</taxon>
        <taxon>Dikarya</taxon>
        <taxon>Basidiomycota</taxon>
        <taxon>Agaricomycotina</taxon>
        <taxon>Agaricomycetes</taxon>
        <taxon>Agaricomycetidae</taxon>
        <taxon>Agaricales</taxon>
        <taxon>Agaricineae</taxon>
        <taxon>Agaricaceae</taxon>
        <taxon>Macrolepiota</taxon>
    </lineage>
</organism>
<gene>
    <name evidence="3" type="ORF">P691DRAFT_685703</name>
</gene>
<dbReference type="OrthoDB" id="6084525at2759"/>
<keyword evidence="1" id="KW-0677">Repeat</keyword>
<dbReference type="SUPFAM" id="SSF52540">
    <property type="entry name" value="P-loop containing nucleoside triphosphate hydrolases"/>
    <property type="match status" value="1"/>
</dbReference>
<feature type="non-terminal residue" evidence="3">
    <location>
        <position position="1"/>
    </location>
</feature>
<name>A0A9P5WY06_9AGAR</name>
<dbReference type="EMBL" id="MU152150">
    <property type="protein sequence ID" value="KAF9440953.1"/>
    <property type="molecule type" value="Genomic_DNA"/>
</dbReference>
<protein>
    <recommendedName>
        <fullName evidence="2">NACHT domain-containing protein</fullName>
    </recommendedName>
</protein>
<dbReference type="Pfam" id="PF24883">
    <property type="entry name" value="NPHP3_N"/>
    <property type="match status" value="1"/>
</dbReference>
<dbReference type="InterPro" id="IPR027417">
    <property type="entry name" value="P-loop_NTPase"/>
</dbReference>
<keyword evidence="4" id="KW-1185">Reference proteome</keyword>
<dbReference type="PANTHER" id="PTHR10039:SF17">
    <property type="entry name" value="FUNGAL STAND N-TERMINAL GOODBYE DOMAIN-CONTAINING PROTEIN-RELATED"/>
    <property type="match status" value="1"/>
</dbReference>